<dbReference type="RefSeq" id="WP_066764821.1">
    <property type="nucleotide sequence ID" value="NZ_BMIO01000002.1"/>
</dbReference>
<dbReference type="GO" id="GO:0016747">
    <property type="term" value="F:acyltransferase activity, transferring groups other than amino-acyl groups"/>
    <property type="evidence" value="ECO:0007669"/>
    <property type="project" value="InterPro"/>
</dbReference>
<name>A0A917DGN0_9SPHN</name>
<accession>A0A917DGN0</accession>
<dbReference type="Pfam" id="PF13302">
    <property type="entry name" value="Acetyltransf_3"/>
    <property type="match status" value="1"/>
</dbReference>
<organism evidence="2 3">
    <name type="scientific">Croceicoccus pelagius</name>
    <dbReference type="NCBI Taxonomy" id="1703341"/>
    <lineage>
        <taxon>Bacteria</taxon>
        <taxon>Pseudomonadati</taxon>
        <taxon>Pseudomonadota</taxon>
        <taxon>Alphaproteobacteria</taxon>
        <taxon>Sphingomonadales</taxon>
        <taxon>Erythrobacteraceae</taxon>
        <taxon>Croceicoccus</taxon>
    </lineage>
</organism>
<dbReference type="Proteomes" id="UP000598997">
    <property type="component" value="Unassembled WGS sequence"/>
</dbReference>
<dbReference type="AlphaFoldDB" id="A0A917DGN0"/>
<sequence>MELVRPTLAMLPEYRDALKRGFSPHNINTERVRQQQLEQIEEDPEGLIAVMHDPDGKGPPIEMPDGTLKPRLPGITRWMWEDGTFIGAINLRWAKGTSALPEGVPGHIGYTVAEWHRGKGYATRALIQICKEARDIGLEYVELTTDQDNIASQRTIEKVGGRVVGTFDAGDMHHPCHETLLWRIDL</sequence>
<evidence type="ECO:0000313" key="3">
    <source>
        <dbReference type="Proteomes" id="UP000598997"/>
    </source>
</evidence>
<dbReference type="PANTHER" id="PTHR39173">
    <property type="entry name" value="ACETYLTRANSFERASE"/>
    <property type="match status" value="1"/>
</dbReference>
<evidence type="ECO:0000259" key="1">
    <source>
        <dbReference type="PROSITE" id="PS51186"/>
    </source>
</evidence>
<proteinExistence type="predicted"/>
<dbReference type="Gene3D" id="3.40.630.30">
    <property type="match status" value="1"/>
</dbReference>
<dbReference type="EMBL" id="BMIO01000002">
    <property type="protein sequence ID" value="GGD36826.1"/>
    <property type="molecule type" value="Genomic_DNA"/>
</dbReference>
<evidence type="ECO:0000313" key="2">
    <source>
        <dbReference type="EMBL" id="GGD36826.1"/>
    </source>
</evidence>
<dbReference type="SUPFAM" id="SSF55729">
    <property type="entry name" value="Acyl-CoA N-acyltransferases (Nat)"/>
    <property type="match status" value="1"/>
</dbReference>
<keyword evidence="3" id="KW-1185">Reference proteome</keyword>
<dbReference type="PANTHER" id="PTHR39173:SF1">
    <property type="entry name" value="ACETYLTRANSFERASE"/>
    <property type="match status" value="1"/>
</dbReference>
<gene>
    <name evidence="2" type="ORF">GCM10010989_08700</name>
</gene>
<dbReference type="OrthoDB" id="9804153at2"/>
<comment type="caution">
    <text evidence="2">The sequence shown here is derived from an EMBL/GenBank/DDBJ whole genome shotgun (WGS) entry which is preliminary data.</text>
</comment>
<reference evidence="2 3" key="1">
    <citation type="journal article" date="2014" name="Int. J. Syst. Evol. Microbiol.">
        <title>Complete genome sequence of Corynebacterium casei LMG S-19264T (=DSM 44701T), isolated from a smear-ripened cheese.</title>
        <authorList>
            <consortium name="US DOE Joint Genome Institute (JGI-PGF)"/>
            <person name="Walter F."/>
            <person name="Albersmeier A."/>
            <person name="Kalinowski J."/>
            <person name="Ruckert C."/>
        </authorList>
    </citation>
    <scope>NUCLEOTIDE SEQUENCE [LARGE SCALE GENOMIC DNA]</scope>
    <source>
        <strain evidence="2 3">CGMCC 1.15358</strain>
    </source>
</reference>
<dbReference type="PROSITE" id="PS51186">
    <property type="entry name" value="GNAT"/>
    <property type="match status" value="1"/>
</dbReference>
<dbReference type="CDD" id="cd04301">
    <property type="entry name" value="NAT_SF"/>
    <property type="match status" value="1"/>
</dbReference>
<feature type="domain" description="N-acetyltransferase" evidence="1">
    <location>
        <begin position="1"/>
        <end position="186"/>
    </location>
</feature>
<protein>
    <submittedName>
        <fullName evidence="2">Acetyltransferase</fullName>
    </submittedName>
</protein>
<dbReference type="InterPro" id="IPR000182">
    <property type="entry name" value="GNAT_dom"/>
</dbReference>
<dbReference type="InterPro" id="IPR016181">
    <property type="entry name" value="Acyl_CoA_acyltransferase"/>
</dbReference>